<evidence type="ECO:0000259" key="1">
    <source>
        <dbReference type="Pfam" id="PF13456"/>
    </source>
</evidence>
<accession>A0A392UH19</accession>
<reference evidence="2 3" key="1">
    <citation type="journal article" date="2018" name="Front. Plant Sci.">
        <title>Red Clover (Trifolium pratense) and Zigzag Clover (T. medium) - A Picture of Genomic Similarities and Differences.</title>
        <authorList>
            <person name="Dluhosova J."/>
            <person name="Istvanek J."/>
            <person name="Nedelnik J."/>
            <person name="Repkova J."/>
        </authorList>
    </citation>
    <scope>NUCLEOTIDE SEQUENCE [LARGE SCALE GENOMIC DNA]</scope>
    <source>
        <strain evidence="3">cv. 10/8</strain>
        <tissue evidence="2">Leaf</tissue>
    </source>
</reference>
<dbReference type="Proteomes" id="UP000265520">
    <property type="component" value="Unassembled WGS sequence"/>
</dbReference>
<dbReference type="PANTHER" id="PTHR47074:SF48">
    <property type="entry name" value="POLYNUCLEOTIDYL TRANSFERASE, RIBONUCLEASE H-LIKE SUPERFAMILY PROTEIN"/>
    <property type="match status" value="1"/>
</dbReference>
<comment type="caution">
    <text evidence="2">The sequence shown here is derived from an EMBL/GenBank/DDBJ whole genome shotgun (WGS) entry which is preliminary data.</text>
</comment>
<organism evidence="2 3">
    <name type="scientific">Trifolium medium</name>
    <dbReference type="NCBI Taxonomy" id="97028"/>
    <lineage>
        <taxon>Eukaryota</taxon>
        <taxon>Viridiplantae</taxon>
        <taxon>Streptophyta</taxon>
        <taxon>Embryophyta</taxon>
        <taxon>Tracheophyta</taxon>
        <taxon>Spermatophyta</taxon>
        <taxon>Magnoliopsida</taxon>
        <taxon>eudicotyledons</taxon>
        <taxon>Gunneridae</taxon>
        <taxon>Pentapetalae</taxon>
        <taxon>rosids</taxon>
        <taxon>fabids</taxon>
        <taxon>Fabales</taxon>
        <taxon>Fabaceae</taxon>
        <taxon>Papilionoideae</taxon>
        <taxon>50 kb inversion clade</taxon>
        <taxon>NPAAA clade</taxon>
        <taxon>Hologalegina</taxon>
        <taxon>IRL clade</taxon>
        <taxon>Trifolieae</taxon>
        <taxon>Trifolium</taxon>
    </lineage>
</organism>
<feature type="non-terminal residue" evidence="2">
    <location>
        <position position="64"/>
    </location>
</feature>
<dbReference type="EMBL" id="LXQA010827471">
    <property type="protein sequence ID" value="MCI72893.1"/>
    <property type="molecule type" value="Genomic_DNA"/>
</dbReference>
<dbReference type="GO" id="GO:0003676">
    <property type="term" value="F:nucleic acid binding"/>
    <property type="evidence" value="ECO:0007669"/>
    <property type="project" value="InterPro"/>
</dbReference>
<protein>
    <recommendedName>
        <fullName evidence="1">RNase H type-1 domain-containing protein</fullName>
    </recommendedName>
</protein>
<keyword evidence="3" id="KW-1185">Reference proteome</keyword>
<name>A0A392UH19_9FABA</name>
<feature type="domain" description="RNase H type-1" evidence="1">
    <location>
        <begin position="2"/>
        <end position="62"/>
    </location>
</feature>
<dbReference type="AlphaFoldDB" id="A0A392UH19"/>
<evidence type="ECO:0000313" key="3">
    <source>
        <dbReference type="Proteomes" id="UP000265520"/>
    </source>
</evidence>
<sequence length="64" mass="7076">MGAVIRDDLGQVMASATWNRKGAPEPLQAEVMAMLQTIILAKECCFSLVIFETDSLDLIRFLFG</sequence>
<proteinExistence type="predicted"/>
<dbReference type="PANTHER" id="PTHR47074">
    <property type="entry name" value="BNAC02G40300D PROTEIN"/>
    <property type="match status" value="1"/>
</dbReference>
<evidence type="ECO:0000313" key="2">
    <source>
        <dbReference type="EMBL" id="MCI72893.1"/>
    </source>
</evidence>
<dbReference type="InterPro" id="IPR052929">
    <property type="entry name" value="RNase_H-like_EbsB-rel"/>
</dbReference>
<dbReference type="InterPro" id="IPR002156">
    <property type="entry name" value="RNaseH_domain"/>
</dbReference>
<dbReference type="GO" id="GO:0004523">
    <property type="term" value="F:RNA-DNA hybrid ribonuclease activity"/>
    <property type="evidence" value="ECO:0007669"/>
    <property type="project" value="InterPro"/>
</dbReference>
<dbReference type="Pfam" id="PF13456">
    <property type="entry name" value="RVT_3"/>
    <property type="match status" value="1"/>
</dbReference>